<evidence type="ECO:0000313" key="7">
    <source>
        <dbReference type="EMBL" id="KAK8876756.1"/>
    </source>
</evidence>
<protein>
    <submittedName>
        <fullName evidence="7">Transcriptional regulatory protein</fullName>
    </submittedName>
</protein>
<feature type="compositionally biased region" description="Gly residues" evidence="4">
    <location>
        <begin position="694"/>
        <end position="705"/>
    </location>
</feature>
<dbReference type="Proteomes" id="UP001390339">
    <property type="component" value="Unassembled WGS sequence"/>
</dbReference>
<evidence type="ECO:0000259" key="6">
    <source>
        <dbReference type="PROSITE" id="PS50048"/>
    </source>
</evidence>
<dbReference type="PANTHER" id="PTHR46910">
    <property type="entry name" value="TRANSCRIPTION FACTOR PDR1"/>
    <property type="match status" value="1"/>
</dbReference>
<gene>
    <name evidence="7" type="ORF">PGQ11_001702</name>
</gene>
<keyword evidence="1" id="KW-0479">Metal-binding</keyword>
<feature type="coiled-coil region" evidence="3">
    <location>
        <begin position="82"/>
        <end position="109"/>
    </location>
</feature>
<evidence type="ECO:0000256" key="2">
    <source>
        <dbReference type="ARBA" id="ARBA00023242"/>
    </source>
</evidence>
<evidence type="ECO:0000256" key="3">
    <source>
        <dbReference type="SAM" id="Coils"/>
    </source>
</evidence>
<name>A0ABR2JG34_9PEZI</name>
<comment type="caution">
    <text evidence="7">The sequence shown here is derived from an EMBL/GenBank/DDBJ whole genome shotgun (WGS) entry which is preliminary data.</text>
</comment>
<accession>A0ABR2JG34</accession>
<dbReference type="EMBL" id="JAPCWZ010000002">
    <property type="protein sequence ID" value="KAK8876756.1"/>
    <property type="molecule type" value="Genomic_DNA"/>
</dbReference>
<feature type="region of interest" description="Disordered" evidence="4">
    <location>
        <begin position="212"/>
        <end position="235"/>
    </location>
</feature>
<dbReference type="Pfam" id="PF00172">
    <property type="entry name" value="Zn_clus"/>
    <property type="match status" value="1"/>
</dbReference>
<keyword evidence="5" id="KW-0472">Membrane</keyword>
<dbReference type="SMART" id="SM00906">
    <property type="entry name" value="Fungal_trans"/>
    <property type="match status" value="1"/>
</dbReference>
<dbReference type="InterPro" id="IPR050987">
    <property type="entry name" value="AtrR-like"/>
</dbReference>
<evidence type="ECO:0000256" key="1">
    <source>
        <dbReference type="ARBA" id="ARBA00022723"/>
    </source>
</evidence>
<keyword evidence="8" id="KW-1185">Reference proteome</keyword>
<feature type="compositionally biased region" description="Polar residues" evidence="4">
    <location>
        <begin position="140"/>
        <end position="156"/>
    </location>
</feature>
<feature type="compositionally biased region" description="Low complexity" evidence="4">
    <location>
        <begin position="224"/>
        <end position="233"/>
    </location>
</feature>
<dbReference type="Gene3D" id="4.10.240.10">
    <property type="entry name" value="Zn(2)-C6 fungal-type DNA-binding domain"/>
    <property type="match status" value="1"/>
</dbReference>
<feature type="region of interest" description="Disordered" evidence="4">
    <location>
        <begin position="110"/>
        <end position="169"/>
    </location>
</feature>
<evidence type="ECO:0000313" key="8">
    <source>
        <dbReference type="Proteomes" id="UP001390339"/>
    </source>
</evidence>
<evidence type="ECO:0000256" key="5">
    <source>
        <dbReference type="SAM" id="Phobius"/>
    </source>
</evidence>
<dbReference type="SUPFAM" id="SSF57701">
    <property type="entry name" value="Zn2/Cys6 DNA-binding domain"/>
    <property type="match status" value="1"/>
</dbReference>
<dbReference type="PANTHER" id="PTHR46910:SF5">
    <property type="entry name" value="ZN(II)2CYS6 TRANSCRIPTION FACTOR (EUROFUNG)"/>
    <property type="match status" value="1"/>
</dbReference>
<feature type="domain" description="Zn(2)-C6 fungal-type" evidence="6">
    <location>
        <begin position="37"/>
        <end position="66"/>
    </location>
</feature>
<dbReference type="SMART" id="SM00066">
    <property type="entry name" value="GAL4"/>
    <property type="match status" value="1"/>
</dbReference>
<evidence type="ECO:0000256" key="4">
    <source>
        <dbReference type="SAM" id="MobiDB-lite"/>
    </source>
</evidence>
<dbReference type="InterPro" id="IPR001138">
    <property type="entry name" value="Zn2Cys6_DnaBD"/>
</dbReference>
<feature type="region of interest" description="Disordered" evidence="4">
    <location>
        <begin position="1"/>
        <end position="39"/>
    </location>
</feature>
<organism evidence="7 8">
    <name type="scientific">Apiospora arundinis</name>
    <dbReference type="NCBI Taxonomy" id="335852"/>
    <lineage>
        <taxon>Eukaryota</taxon>
        <taxon>Fungi</taxon>
        <taxon>Dikarya</taxon>
        <taxon>Ascomycota</taxon>
        <taxon>Pezizomycotina</taxon>
        <taxon>Sordariomycetes</taxon>
        <taxon>Xylariomycetidae</taxon>
        <taxon>Amphisphaeriales</taxon>
        <taxon>Apiosporaceae</taxon>
        <taxon>Apiospora</taxon>
    </lineage>
</organism>
<dbReference type="InterPro" id="IPR007219">
    <property type="entry name" value="XnlR_reg_dom"/>
</dbReference>
<feature type="compositionally biased region" description="Low complexity" evidence="4">
    <location>
        <begin position="713"/>
        <end position="738"/>
    </location>
</feature>
<feature type="region of interest" description="Disordered" evidence="4">
    <location>
        <begin position="694"/>
        <end position="749"/>
    </location>
</feature>
<feature type="transmembrane region" description="Helical" evidence="5">
    <location>
        <begin position="582"/>
        <end position="603"/>
    </location>
</feature>
<sequence>MDMQDHQDDDMINEEGDTGDECSNKDQSQDQPVPRRACDPCRARKVGCDREEPCSSCIRSRTKCTYTASQSIRHKRQRVLISTQYERKIDRIEERLSEVVNELRNLAVAQNNSSSSNNHASRPHDRSASQPADKVGFCMSTPTSNSGVSYYNTTNNPEPPLPKFEGGSSMTAHTNFARTFLDEAVRAGPLKDFRLELDDTLSSLQELVKAQQTQLNAPTSPIEASATSLTSASTHERPLPDVQLTMTCLRISKEGFSVSYLSLCGMISPSVYTDYVLRVMFSPKFSDAEYIIVLWGLTWLFKEMSLEVDKLEHGLRPEDLDREATNCRNHLEAALAALPFHMPASIDNVIALGLAADYSIARSKPSQAWSFISVAAQMCLHLGLHRGATWRDESATLRNQNAWLFWNVYVLDKGLSLRLGRPSVIQDYDITVPIPTASIDRHPAIEHCLLTWIKVSRCQGRVYELLYSPAALAQDDGIRTARAQALADELLSIMKEKKKTEEQNLPTWTKTIALEDIQYIADSDEVLHHSILTLIYRAVPVPRGSSSTFTQACITSARQALGKHDSCMAILTPYGSPFIDIYFQWTIFYTPFIPFIVIFCHVIETTDQTDLDRLHSFVASLEPVSQLSEPAARMQRLFQVLYNVALKYVEVKTSREQQSVGRELDTYLNALGYGPAPTYGLGINGDGANGNGNGNGGGGGGGNGGFRSDMSDAGSSGHHAAQAQAQAHQRARSVSSARMSTPGIITGPHAMPAPPWAGYQAMDGVSLPQQGMLLGGWFNSSQQMMGLLEDETL</sequence>
<feature type="compositionally biased region" description="Acidic residues" evidence="4">
    <location>
        <begin position="7"/>
        <end position="20"/>
    </location>
</feature>
<dbReference type="CDD" id="cd12148">
    <property type="entry name" value="fungal_TF_MHR"/>
    <property type="match status" value="1"/>
</dbReference>
<keyword evidence="5" id="KW-1133">Transmembrane helix</keyword>
<keyword evidence="3" id="KW-0175">Coiled coil</keyword>
<proteinExistence type="predicted"/>
<dbReference type="CDD" id="cd00067">
    <property type="entry name" value="GAL4"/>
    <property type="match status" value="1"/>
</dbReference>
<keyword evidence="5" id="KW-0812">Transmembrane</keyword>
<dbReference type="PROSITE" id="PS50048">
    <property type="entry name" value="ZN2_CY6_FUNGAL_2"/>
    <property type="match status" value="1"/>
</dbReference>
<dbReference type="PROSITE" id="PS00463">
    <property type="entry name" value="ZN2_CY6_FUNGAL_1"/>
    <property type="match status" value="1"/>
</dbReference>
<dbReference type="Pfam" id="PF04082">
    <property type="entry name" value="Fungal_trans"/>
    <property type="match status" value="1"/>
</dbReference>
<dbReference type="InterPro" id="IPR036864">
    <property type="entry name" value="Zn2-C6_fun-type_DNA-bd_sf"/>
</dbReference>
<reference evidence="7 8" key="1">
    <citation type="journal article" date="2024" name="IMA Fungus">
        <title>Apiospora arundinis, a panoply of carbohydrate-active enzymes and secondary metabolites.</title>
        <authorList>
            <person name="Sorensen T."/>
            <person name="Petersen C."/>
            <person name="Muurmann A.T."/>
            <person name="Christiansen J.V."/>
            <person name="Brundto M.L."/>
            <person name="Overgaard C.K."/>
            <person name="Boysen A.T."/>
            <person name="Wollenberg R.D."/>
            <person name="Larsen T.O."/>
            <person name="Sorensen J.L."/>
            <person name="Nielsen K.L."/>
            <person name="Sondergaard T.E."/>
        </authorList>
    </citation>
    <scope>NUCLEOTIDE SEQUENCE [LARGE SCALE GENOMIC DNA]</scope>
    <source>
        <strain evidence="7 8">AAU 773</strain>
    </source>
</reference>
<keyword evidence="2" id="KW-0539">Nucleus</keyword>